<feature type="transmembrane region" description="Helical" evidence="7">
    <location>
        <begin position="6"/>
        <end position="25"/>
    </location>
</feature>
<feature type="transmembrane region" description="Helical" evidence="7">
    <location>
        <begin position="32"/>
        <end position="53"/>
    </location>
</feature>
<reference evidence="8" key="1">
    <citation type="submission" date="2021-10" db="EMBL/GenBank/DDBJ databases">
        <authorList>
            <person name="Criscuolo A."/>
        </authorList>
    </citation>
    <scope>NUCLEOTIDE SEQUENCE</scope>
    <source>
        <strain evidence="8">CIP111885</strain>
    </source>
</reference>
<evidence type="ECO:0000313" key="8">
    <source>
        <dbReference type="EMBL" id="CAG9606937.1"/>
    </source>
</evidence>
<dbReference type="Pfam" id="PF00420">
    <property type="entry name" value="Oxidored_q2"/>
    <property type="match status" value="1"/>
</dbReference>
<name>A0A9C7G7H4_9BACI</name>
<feature type="transmembrane region" description="Helical" evidence="7">
    <location>
        <begin position="73"/>
        <end position="94"/>
    </location>
</feature>
<protein>
    <submittedName>
        <fullName evidence="8">Na(+)/H(+) antiporter subunit C</fullName>
    </submittedName>
</protein>
<dbReference type="NCBIfam" id="NF006372">
    <property type="entry name" value="PRK08600.1"/>
    <property type="match status" value="1"/>
</dbReference>
<dbReference type="Gene3D" id="1.10.287.3510">
    <property type="match status" value="1"/>
</dbReference>
<proteinExistence type="inferred from homology"/>
<gene>
    <name evidence="8" type="primary">mrpC</name>
    <name evidence="8" type="ORF">NEOCIP111885_00625</name>
</gene>
<keyword evidence="6 7" id="KW-0472">Membrane</keyword>
<comment type="similarity">
    <text evidence="2">Belongs to the CPA3 antiporters (TC 2.A.63) subunit C family.</text>
</comment>
<dbReference type="InterPro" id="IPR039428">
    <property type="entry name" value="NUOK/Mnh_C1-like"/>
</dbReference>
<dbReference type="AlphaFoldDB" id="A0A9C7G7H4"/>
<evidence type="ECO:0000256" key="5">
    <source>
        <dbReference type="ARBA" id="ARBA00022989"/>
    </source>
</evidence>
<evidence type="ECO:0000256" key="4">
    <source>
        <dbReference type="ARBA" id="ARBA00022692"/>
    </source>
</evidence>
<dbReference type="GO" id="GO:0005886">
    <property type="term" value="C:plasma membrane"/>
    <property type="evidence" value="ECO:0007669"/>
    <property type="project" value="UniProtKB-SubCell"/>
</dbReference>
<keyword evidence="3" id="KW-1003">Cell membrane</keyword>
<keyword evidence="9" id="KW-1185">Reference proteome</keyword>
<keyword evidence="5 7" id="KW-1133">Transmembrane helix</keyword>
<organism evidence="8 9">
    <name type="scientific">Pseudoneobacillus rhizosphaerae</name>
    <dbReference type="NCBI Taxonomy" id="2880968"/>
    <lineage>
        <taxon>Bacteria</taxon>
        <taxon>Bacillati</taxon>
        <taxon>Bacillota</taxon>
        <taxon>Bacilli</taxon>
        <taxon>Bacillales</taxon>
        <taxon>Bacillaceae</taxon>
        <taxon>Pseudoneobacillus</taxon>
    </lineage>
</organism>
<evidence type="ECO:0000256" key="1">
    <source>
        <dbReference type="ARBA" id="ARBA00004651"/>
    </source>
</evidence>
<dbReference type="PANTHER" id="PTHR34583:SF2">
    <property type="entry name" value="ANTIPORTER SUBUNIT MNHC2-RELATED"/>
    <property type="match status" value="1"/>
</dbReference>
<dbReference type="EMBL" id="CAKJTG010000003">
    <property type="protein sequence ID" value="CAG9606937.1"/>
    <property type="molecule type" value="Genomic_DNA"/>
</dbReference>
<evidence type="ECO:0000256" key="7">
    <source>
        <dbReference type="SAM" id="Phobius"/>
    </source>
</evidence>
<evidence type="ECO:0000313" key="9">
    <source>
        <dbReference type="Proteomes" id="UP000789845"/>
    </source>
</evidence>
<comment type="subcellular location">
    <subcellularLocation>
        <location evidence="1">Cell membrane</location>
        <topology evidence="1">Multi-pass membrane protein</topology>
    </subcellularLocation>
</comment>
<comment type="caution">
    <text evidence="8">The sequence shown here is derived from an EMBL/GenBank/DDBJ whole genome shotgun (WGS) entry which is preliminary data.</text>
</comment>
<dbReference type="InterPro" id="IPR050601">
    <property type="entry name" value="CPA3_antiporter_subunitC"/>
</dbReference>
<dbReference type="Proteomes" id="UP000789845">
    <property type="component" value="Unassembled WGS sequence"/>
</dbReference>
<dbReference type="NCBIfam" id="NF009303">
    <property type="entry name" value="PRK12660.1"/>
    <property type="match status" value="1"/>
</dbReference>
<accession>A0A9C7G7H4</accession>
<evidence type="ECO:0000256" key="3">
    <source>
        <dbReference type="ARBA" id="ARBA00022475"/>
    </source>
</evidence>
<evidence type="ECO:0000256" key="2">
    <source>
        <dbReference type="ARBA" id="ARBA00010388"/>
    </source>
</evidence>
<keyword evidence="4 7" id="KW-0812">Transmembrane</keyword>
<dbReference type="PANTHER" id="PTHR34583">
    <property type="entry name" value="ANTIPORTER SUBUNIT MNHC2-RELATED"/>
    <property type="match status" value="1"/>
</dbReference>
<evidence type="ECO:0000256" key="6">
    <source>
        <dbReference type="ARBA" id="ARBA00023136"/>
    </source>
</evidence>
<sequence>MIDNMETLMSILVGILFAIGTYLLLTKTLLRIILGTSIIGHGVNLLIITMGGLKTGGPPFLGRKETNFTDSLPQALLLTAVVINFATTALFLVLSYRAYKEMGTDDTEQLRGMGDE</sequence>